<comment type="similarity">
    <text evidence="6">Belongs to the PRP39 family.</text>
</comment>
<keyword evidence="3" id="KW-0677">Repeat</keyword>
<name>A0A9P8P9K7_9ASCO</name>
<dbReference type="PANTHER" id="PTHR17204">
    <property type="entry name" value="PRE-MRNA PROCESSING PROTEIN PRP39-RELATED"/>
    <property type="match status" value="1"/>
</dbReference>
<evidence type="ECO:0000313" key="7">
    <source>
        <dbReference type="EMBL" id="KAH3667740.1"/>
    </source>
</evidence>
<gene>
    <name evidence="7" type="ORF">WICMUC_005272</name>
</gene>
<dbReference type="EMBL" id="JAEUBF010001380">
    <property type="protein sequence ID" value="KAH3667740.1"/>
    <property type="molecule type" value="Genomic_DNA"/>
</dbReference>
<organism evidence="7 8">
    <name type="scientific">Wickerhamomyces mucosus</name>
    <dbReference type="NCBI Taxonomy" id="1378264"/>
    <lineage>
        <taxon>Eukaryota</taxon>
        <taxon>Fungi</taxon>
        <taxon>Dikarya</taxon>
        <taxon>Ascomycota</taxon>
        <taxon>Saccharomycotina</taxon>
        <taxon>Saccharomycetes</taxon>
        <taxon>Phaffomycetales</taxon>
        <taxon>Wickerhamomycetaceae</taxon>
        <taxon>Wickerhamomyces</taxon>
    </lineage>
</organism>
<dbReference type="GO" id="GO:0005685">
    <property type="term" value="C:U1 snRNP"/>
    <property type="evidence" value="ECO:0007669"/>
    <property type="project" value="TreeGrafter"/>
</dbReference>
<evidence type="ECO:0000256" key="6">
    <source>
        <dbReference type="ARBA" id="ARBA00038019"/>
    </source>
</evidence>
<dbReference type="GO" id="GO:0071004">
    <property type="term" value="C:U2-type prespliceosome"/>
    <property type="evidence" value="ECO:0007669"/>
    <property type="project" value="TreeGrafter"/>
</dbReference>
<accession>A0A9P8P9K7</accession>
<dbReference type="InterPro" id="IPR011990">
    <property type="entry name" value="TPR-like_helical_dom_sf"/>
</dbReference>
<keyword evidence="5" id="KW-0539">Nucleus</keyword>
<reference evidence="7" key="1">
    <citation type="journal article" date="2021" name="Open Biol.">
        <title>Shared evolutionary footprints suggest mitochondrial oxidative damage underlies multiple complex I losses in fungi.</title>
        <authorList>
            <person name="Schikora-Tamarit M.A."/>
            <person name="Marcet-Houben M."/>
            <person name="Nosek J."/>
            <person name="Gabaldon T."/>
        </authorList>
    </citation>
    <scope>NUCLEOTIDE SEQUENCE</scope>
    <source>
        <strain evidence="7">CBS6341</strain>
    </source>
</reference>
<sequence>MSPYREPGEIKLEDTKLPSEFNGYAAVSAKEDQITLNPIFLNENPEWKDAREKVTSSPNDIACWDSLITITESLLNKYPTISEVVKSVIQKTFDELLTRFPLFFGYWKKYISIQYQLNGIEESINTLSKSLDAFPHSLDLWLDYMTILISNYNYDKEKIRSNFEIGLKFIGNQFLSHTFWDKYLEFEKNEKSSENLMKILLKVIKIPLHQYSRYYQEFLELRPSVTNEFLAEYENELIIPETLAADSISTHIHEYFNNIFLETQRYVAEIWEFESQIKQSYFNLAPVAQEDVENWDKYLDYHINKYSATPTILIKAQTISTFERALIPNALNPKFWSKYINWYNKNFSTEFDVINSIYKKAVNFYIPINFIDIRLNYGLFLEAHKQNPDTIHEIYLAVISYRQLDFKPIISYIKFLARLKGYKETSAFLDKITSQYLLPNVKQVSFDLHGKKLLKLLNEKLIGILITENIKINWYFIRNQMVAKKLLIQHSKHEVLDTSVPFWSLTYKYYKQSRDFKSLSKAIRFIQYHSKLPITIINSISQDYSDFLKANVPDQDFLFTQNNYSNILDIEWNLANPLESRIESEAQLIKKRRRELGHPGVLNDKPEITNSEVDKLVDFKIVKLMPTFKNVEKANLTVEYIQNE</sequence>
<dbReference type="SUPFAM" id="SSF48452">
    <property type="entry name" value="TPR-like"/>
    <property type="match status" value="1"/>
</dbReference>
<dbReference type="InterPro" id="IPR003107">
    <property type="entry name" value="HAT"/>
</dbReference>
<keyword evidence="2" id="KW-0507">mRNA processing</keyword>
<keyword evidence="4" id="KW-0508">mRNA splicing</keyword>
<evidence type="ECO:0008006" key="9">
    <source>
        <dbReference type="Google" id="ProtNLM"/>
    </source>
</evidence>
<dbReference type="GO" id="GO:0030627">
    <property type="term" value="F:pre-mRNA 5'-splice site binding"/>
    <property type="evidence" value="ECO:0007669"/>
    <property type="project" value="TreeGrafter"/>
</dbReference>
<dbReference type="Pfam" id="PF23240">
    <property type="entry name" value="HAT_PRP39_N"/>
    <property type="match status" value="1"/>
</dbReference>
<dbReference type="Pfam" id="PF23241">
    <property type="entry name" value="HAT_PRP39_C"/>
    <property type="match status" value="1"/>
</dbReference>
<evidence type="ECO:0000256" key="2">
    <source>
        <dbReference type="ARBA" id="ARBA00022664"/>
    </source>
</evidence>
<evidence type="ECO:0000256" key="1">
    <source>
        <dbReference type="ARBA" id="ARBA00004123"/>
    </source>
</evidence>
<protein>
    <recommendedName>
        <fullName evidence="9">Pre-mRNA-processing factor 39</fullName>
    </recommendedName>
</protein>
<comment type="subcellular location">
    <subcellularLocation>
        <location evidence="1">Nucleus</location>
    </subcellularLocation>
</comment>
<evidence type="ECO:0000256" key="4">
    <source>
        <dbReference type="ARBA" id="ARBA00023187"/>
    </source>
</evidence>
<dbReference type="Gene3D" id="1.25.40.10">
    <property type="entry name" value="Tetratricopeptide repeat domain"/>
    <property type="match status" value="2"/>
</dbReference>
<dbReference type="GO" id="GO:0000243">
    <property type="term" value="C:commitment complex"/>
    <property type="evidence" value="ECO:0007669"/>
    <property type="project" value="TreeGrafter"/>
</dbReference>
<dbReference type="OrthoDB" id="10265668at2759"/>
<evidence type="ECO:0000313" key="8">
    <source>
        <dbReference type="Proteomes" id="UP000769528"/>
    </source>
</evidence>
<dbReference type="Proteomes" id="UP000769528">
    <property type="component" value="Unassembled WGS sequence"/>
</dbReference>
<keyword evidence="8" id="KW-1185">Reference proteome</keyword>
<evidence type="ECO:0000256" key="3">
    <source>
        <dbReference type="ARBA" id="ARBA00022737"/>
    </source>
</evidence>
<evidence type="ECO:0000256" key="5">
    <source>
        <dbReference type="ARBA" id="ARBA00023242"/>
    </source>
</evidence>
<dbReference type="AlphaFoldDB" id="A0A9P8P9K7"/>
<proteinExistence type="inferred from homology"/>
<dbReference type="GO" id="GO:0000395">
    <property type="term" value="P:mRNA 5'-splice site recognition"/>
    <property type="evidence" value="ECO:0007669"/>
    <property type="project" value="TreeGrafter"/>
</dbReference>
<dbReference type="SMART" id="SM00386">
    <property type="entry name" value="HAT"/>
    <property type="match status" value="6"/>
</dbReference>
<comment type="caution">
    <text evidence="7">The sequence shown here is derived from an EMBL/GenBank/DDBJ whole genome shotgun (WGS) entry which is preliminary data.</text>
</comment>
<reference evidence="7" key="2">
    <citation type="submission" date="2021-01" db="EMBL/GenBank/DDBJ databases">
        <authorList>
            <person name="Schikora-Tamarit M.A."/>
        </authorList>
    </citation>
    <scope>NUCLEOTIDE SEQUENCE</scope>
    <source>
        <strain evidence="7">CBS6341</strain>
    </source>
</reference>
<dbReference type="PANTHER" id="PTHR17204:SF5">
    <property type="entry name" value="PRE-MRNA-PROCESSING FACTOR 39"/>
    <property type="match status" value="1"/>
</dbReference>
<dbReference type="InterPro" id="IPR059164">
    <property type="entry name" value="HAT_PRP39_C"/>
</dbReference>